<comment type="similarity">
    <text evidence="14">Belongs to the MurCDEF family.</text>
</comment>
<keyword evidence="7 14" id="KW-0547">Nucleotide-binding</keyword>
<dbReference type="HAMAP" id="MF_00046">
    <property type="entry name" value="MurC"/>
    <property type="match status" value="1"/>
</dbReference>
<evidence type="ECO:0000256" key="14">
    <source>
        <dbReference type="HAMAP-Rule" id="MF_00046"/>
    </source>
</evidence>
<dbReference type="PANTHER" id="PTHR43445:SF3">
    <property type="entry name" value="UDP-N-ACETYLMURAMATE--L-ALANINE LIGASE"/>
    <property type="match status" value="1"/>
</dbReference>
<feature type="domain" description="Mur ligase central" evidence="17">
    <location>
        <begin position="121"/>
        <end position="301"/>
    </location>
</feature>
<dbReference type="Pfam" id="PF01225">
    <property type="entry name" value="Mur_ligase"/>
    <property type="match status" value="1"/>
</dbReference>
<evidence type="ECO:0000259" key="15">
    <source>
        <dbReference type="Pfam" id="PF01225"/>
    </source>
</evidence>
<evidence type="ECO:0000256" key="11">
    <source>
        <dbReference type="ARBA" id="ARBA00023306"/>
    </source>
</evidence>
<organism evidence="18 19">
    <name type="scientific">Marinomonas phaeophyticola</name>
    <dbReference type="NCBI Taxonomy" id="3004091"/>
    <lineage>
        <taxon>Bacteria</taxon>
        <taxon>Pseudomonadati</taxon>
        <taxon>Pseudomonadota</taxon>
        <taxon>Gammaproteobacteria</taxon>
        <taxon>Oceanospirillales</taxon>
        <taxon>Oceanospirillaceae</taxon>
        <taxon>Marinomonas</taxon>
    </lineage>
</organism>
<evidence type="ECO:0000313" key="18">
    <source>
        <dbReference type="EMBL" id="MCZ2723097.1"/>
    </source>
</evidence>
<evidence type="ECO:0000313" key="19">
    <source>
        <dbReference type="Proteomes" id="UP001149719"/>
    </source>
</evidence>
<comment type="pathway">
    <text evidence="2 14">Cell wall biogenesis; peptidoglycan biosynthesis.</text>
</comment>
<keyword evidence="8 14" id="KW-0067">ATP-binding</keyword>
<comment type="subcellular location">
    <subcellularLocation>
        <location evidence="1 14">Cytoplasm</location>
    </subcellularLocation>
</comment>
<evidence type="ECO:0000259" key="16">
    <source>
        <dbReference type="Pfam" id="PF02875"/>
    </source>
</evidence>
<dbReference type="RefSeq" id="WP_269127187.1">
    <property type="nucleotide sequence ID" value="NZ_JAPUBN010000019.1"/>
</dbReference>
<gene>
    <name evidence="14 18" type="primary">murC</name>
    <name evidence="18" type="ORF">O1D97_16120</name>
</gene>
<dbReference type="InterPro" id="IPR050061">
    <property type="entry name" value="MurCDEF_pg_biosynth"/>
</dbReference>
<keyword evidence="19" id="KW-1185">Reference proteome</keyword>
<protein>
    <recommendedName>
        <fullName evidence="3 14">UDP-N-acetylmuramate--L-alanine ligase</fullName>
        <ecNumber evidence="3 14">6.3.2.8</ecNumber>
    </recommendedName>
    <alternativeName>
        <fullName evidence="14">UDP-N-acetylmuramoyl-L-alanine synthetase</fullName>
    </alternativeName>
</protein>
<keyword evidence="5 14" id="KW-0436">Ligase</keyword>
<dbReference type="Gene3D" id="3.40.50.720">
    <property type="entry name" value="NAD(P)-binding Rossmann-like Domain"/>
    <property type="match status" value="1"/>
</dbReference>
<dbReference type="InterPro" id="IPR013221">
    <property type="entry name" value="Mur_ligase_cen"/>
</dbReference>
<keyword evidence="12 14" id="KW-0961">Cell wall biogenesis/degradation</keyword>
<evidence type="ECO:0000256" key="12">
    <source>
        <dbReference type="ARBA" id="ARBA00023316"/>
    </source>
</evidence>
<proteinExistence type="inferred from homology"/>
<sequence length="473" mass="51807">MIDLTTQYNIPAMRRIQKIHFIGVGGVGMCGIAEVLHNQGYQVSGSDLNVSSVTKRLESLGVSVVIGHYEKNVHDVHVIVVSTAINQDNPEIQWAKKNRIPIVRRAEMLAELMRYRHGIAVAGTHGKTTTTSLMASVLAATGEAPTFVIGGRLTSAGTNAQLGSSSYLVAEADESDASFLHLQPQTVIVTNIDEDHMDTYQGNFENVKKTFVEFIHNLPFYGLAVLCVDDENIRDILPQISRPIMTYGIEQEADVYATDIVQSGRFCEFIAHRPDSAPLKIRLPMPGKHNVLNALSTIAVATDLEVDGAAIQAGLMGFEGVGRRFQEQSSLTLKEGGKVMFIDDYGHHPREVEATIKAIREGWPEKRLVMVYQPHRYSRTRDLYEDFVQVLSQVDVLLLLEVYSAGEVAINGADSRSLCGSIRQRGSVDPIYVGKSSDLGSILANVLRDDDLMITQGAGDIGTISKKLSVEGI</sequence>
<dbReference type="GO" id="GO:0008763">
    <property type="term" value="F:UDP-N-acetylmuramate-L-alanine ligase activity"/>
    <property type="evidence" value="ECO:0007669"/>
    <property type="project" value="UniProtKB-EC"/>
</dbReference>
<dbReference type="SUPFAM" id="SSF53244">
    <property type="entry name" value="MurD-like peptide ligases, peptide-binding domain"/>
    <property type="match status" value="1"/>
</dbReference>
<evidence type="ECO:0000256" key="2">
    <source>
        <dbReference type="ARBA" id="ARBA00004752"/>
    </source>
</evidence>
<comment type="catalytic activity">
    <reaction evidence="13 14">
        <text>UDP-N-acetyl-alpha-D-muramate + L-alanine + ATP = UDP-N-acetyl-alpha-D-muramoyl-L-alanine + ADP + phosphate + H(+)</text>
        <dbReference type="Rhea" id="RHEA:23372"/>
        <dbReference type="ChEBI" id="CHEBI:15378"/>
        <dbReference type="ChEBI" id="CHEBI:30616"/>
        <dbReference type="ChEBI" id="CHEBI:43474"/>
        <dbReference type="ChEBI" id="CHEBI:57972"/>
        <dbReference type="ChEBI" id="CHEBI:70757"/>
        <dbReference type="ChEBI" id="CHEBI:83898"/>
        <dbReference type="ChEBI" id="CHEBI:456216"/>
        <dbReference type="EC" id="6.3.2.8"/>
    </reaction>
</comment>
<evidence type="ECO:0000256" key="1">
    <source>
        <dbReference type="ARBA" id="ARBA00004496"/>
    </source>
</evidence>
<dbReference type="InterPro" id="IPR005758">
    <property type="entry name" value="UDP-N-AcMur_Ala_ligase_MurC"/>
</dbReference>
<dbReference type="InterPro" id="IPR036565">
    <property type="entry name" value="Mur-like_cat_sf"/>
</dbReference>
<dbReference type="EMBL" id="JAPUBN010000019">
    <property type="protein sequence ID" value="MCZ2723097.1"/>
    <property type="molecule type" value="Genomic_DNA"/>
</dbReference>
<reference evidence="18" key="1">
    <citation type="submission" date="2022-12" db="EMBL/GenBank/DDBJ databases">
        <title>Marinomonas 15G1-11 sp. nov, isolated from marine algae.</title>
        <authorList>
            <person name="Butt M."/>
            <person name="Choi D.G."/>
            <person name="Kim J.M."/>
            <person name="Lee J.K."/>
            <person name="Baek J.H."/>
            <person name="Jeon C.O."/>
        </authorList>
    </citation>
    <scope>NUCLEOTIDE SEQUENCE</scope>
    <source>
        <strain evidence="18">15G1-11</strain>
    </source>
</reference>
<accession>A0ABT4JXI4</accession>
<evidence type="ECO:0000256" key="10">
    <source>
        <dbReference type="ARBA" id="ARBA00022984"/>
    </source>
</evidence>
<name>A0ABT4JXI4_9GAMM</name>
<dbReference type="InterPro" id="IPR000713">
    <property type="entry name" value="Mur_ligase_N"/>
</dbReference>
<comment type="function">
    <text evidence="14">Cell wall formation.</text>
</comment>
<evidence type="ECO:0000259" key="17">
    <source>
        <dbReference type="Pfam" id="PF08245"/>
    </source>
</evidence>
<dbReference type="Gene3D" id="3.90.190.20">
    <property type="entry name" value="Mur ligase, C-terminal domain"/>
    <property type="match status" value="1"/>
</dbReference>
<evidence type="ECO:0000256" key="6">
    <source>
        <dbReference type="ARBA" id="ARBA00022618"/>
    </source>
</evidence>
<feature type="domain" description="Mur ligase N-terminal catalytic" evidence="15">
    <location>
        <begin position="18"/>
        <end position="116"/>
    </location>
</feature>
<evidence type="ECO:0000256" key="5">
    <source>
        <dbReference type="ARBA" id="ARBA00022598"/>
    </source>
</evidence>
<dbReference type="SUPFAM" id="SSF53623">
    <property type="entry name" value="MurD-like peptide ligases, catalytic domain"/>
    <property type="match status" value="1"/>
</dbReference>
<dbReference type="Pfam" id="PF02875">
    <property type="entry name" value="Mur_ligase_C"/>
    <property type="match status" value="1"/>
</dbReference>
<keyword evidence="6 14" id="KW-0132">Cell division</keyword>
<dbReference type="SUPFAM" id="SSF51984">
    <property type="entry name" value="MurCD N-terminal domain"/>
    <property type="match status" value="1"/>
</dbReference>
<feature type="binding site" evidence="14">
    <location>
        <begin position="123"/>
        <end position="129"/>
    </location>
    <ligand>
        <name>ATP</name>
        <dbReference type="ChEBI" id="CHEBI:30616"/>
    </ligand>
</feature>
<keyword evidence="11 14" id="KW-0131">Cell cycle</keyword>
<dbReference type="NCBIfam" id="TIGR01082">
    <property type="entry name" value="murC"/>
    <property type="match status" value="1"/>
</dbReference>
<keyword evidence="9 14" id="KW-0133">Cell shape</keyword>
<feature type="domain" description="Mur ligase C-terminal" evidence="16">
    <location>
        <begin position="335"/>
        <end position="459"/>
    </location>
</feature>
<dbReference type="EC" id="6.3.2.8" evidence="3 14"/>
<evidence type="ECO:0000256" key="8">
    <source>
        <dbReference type="ARBA" id="ARBA00022840"/>
    </source>
</evidence>
<keyword evidence="4 14" id="KW-0963">Cytoplasm</keyword>
<evidence type="ECO:0000256" key="4">
    <source>
        <dbReference type="ARBA" id="ARBA00022490"/>
    </source>
</evidence>
<evidence type="ECO:0000256" key="3">
    <source>
        <dbReference type="ARBA" id="ARBA00012211"/>
    </source>
</evidence>
<keyword evidence="10 14" id="KW-0573">Peptidoglycan synthesis</keyword>
<dbReference type="Pfam" id="PF08245">
    <property type="entry name" value="Mur_ligase_M"/>
    <property type="match status" value="1"/>
</dbReference>
<comment type="caution">
    <text evidence="18">The sequence shown here is derived from an EMBL/GenBank/DDBJ whole genome shotgun (WGS) entry which is preliminary data.</text>
</comment>
<dbReference type="Gene3D" id="3.40.1190.10">
    <property type="entry name" value="Mur-like, catalytic domain"/>
    <property type="match status" value="1"/>
</dbReference>
<evidence type="ECO:0000256" key="9">
    <source>
        <dbReference type="ARBA" id="ARBA00022960"/>
    </source>
</evidence>
<evidence type="ECO:0000256" key="7">
    <source>
        <dbReference type="ARBA" id="ARBA00022741"/>
    </source>
</evidence>
<dbReference type="InterPro" id="IPR036615">
    <property type="entry name" value="Mur_ligase_C_dom_sf"/>
</dbReference>
<evidence type="ECO:0000256" key="13">
    <source>
        <dbReference type="ARBA" id="ARBA00047833"/>
    </source>
</evidence>
<dbReference type="InterPro" id="IPR004101">
    <property type="entry name" value="Mur_ligase_C"/>
</dbReference>
<dbReference type="PANTHER" id="PTHR43445">
    <property type="entry name" value="UDP-N-ACETYLMURAMATE--L-ALANINE LIGASE-RELATED"/>
    <property type="match status" value="1"/>
</dbReference>
<dbReference type="Proteomes" id="UP001149719">
    <property type="component" value="Unassembled WGS sequence"/>
</dbReference>